<evidence type="ECO:0000256" key="4">
    <source>
        <dbReference type="ARBA" id="ARBA00022825"/>
    </source>
</evidence>
<dbReference type="InterPro" id="IPR029045">
    <property type="entry name" value="ClpP/crotonase-like_dom_sf"/>
</dbReference>
<dbReference type="Pfam" id="PF22694">
    <property type="entry name" value="CtpB_N-like"/>
    <property type="match status" value="1"/>
</dbReference>
<dbReference type="Proteomes" id="UP001259803">
    <property type="component" value="Unassembled WGS sequence"/>
</dbReference>
<evidence type="ECO:0000313" key="8">
    <source>
        <dbReference type="EMBL" id="MDT0576853.1"/>
    </source>
</evidence>
<organism evidence="8 9">
    <name type="scientific">Croceicoccus esteveae</name>
    <dbReference type="NCBI Taxonomy" id="3075597"/>
    <lineage>
        <taxon>Bacteria</taxon>
        <taxon>Pseudomonadati</taxon>
        <taxon>Pseudomonadota</taxon>
        <taxon>Alphaproteobacteria</taxon>
        <taxon>Sphingomonadales</taxon>
        <taxon>Erythrobacteraceae</taxon>
        <taxon>Croceicoccus</taxon>
    </lineage>
</organism>
<evidence type="ECO:0000256" key="1">
    <source>
        <dbReference type="ARBA" id="ARBA00009179"/>
    </source>
</evidence>
<dbReference type="InterPro" id="IPR036034">
    <property type="entry name" value="PDZ_sf"/>
</dbReference>
<reference evidence="8 9" key="1">
    <citation type="submission" date="2023-09" db="EMBL/GenBank/DDBJ databases">
        <authorList>
            <person name="Rey-Velasco X."/>
        </authorList>
    </citation>
    <scope>NUCLEOTIDE SEQUENCE [LARGE SCALE GENOMIC DNA]</scope>
    <source>
        <strain evidence="8 9">F390</strain>
    </source>
</reference>
<dbReference type="SMART" id="SM00245">
    <property type="entry name" value="TSPc"/>
    <property type="match status" value="1"/>
</dbReference>
<keyword evidence="2 5" id="KW-0645">Protease</keyword>
<dbReference type="SUPFAM" id="SSF50156">
    <property type="entry name" value="PDZ domain-like"/>
    <property type="match status" value="1"/>
</dbReference>
<dbReference type="RefSeq" id="WP_311341428.1">
    <property type="nucleotide sequence ID" value="NZ_JAVRHS010000012.1"/>
</dbReference>
<evidence type="ECO:0000259" key="7">
    <source>
        <dbReference type="PROSITE" id="PS50106"/>
    </source>
</evidence>
<dbReference type="SUPFAM" id="SSF52096">
    <property type="entry name" value="ClpP/crotonase"/>
    <property type="match status" value="1"/>
</dbReference>
<comment type="caution">
    <text evidence="8">The sequence shown here is derived from an EMBL/GenBank/DDBJ whole genome shotgun (WGS) entry which is preliminary data.</text>
</comment>
<dbReference type="PANTHER" id="PTHR32060:SF30">
    <property type="entry name" value="CARBOXY-TERMINAL PROCESSING PROTEASE CTPA"/>
    <property type="match status" value="1"/>
</dbReference>
<name>A0ABU2ZJS6_9SPHN</name>
<dbReference type="InterPro" id="IPR055210">
    <property type="entry name" value="CtpA/B_N"/>
</dbReference>
<evidence type="ECO:0000256" key="3">
    <source>
        <dbReference type="ARBA" id="ARBA00022801"/>
    </source>
</evidence>
<accession>A0ABU2ZJS6</accession>
<comment type="similarity">
    <text evidence="1 5">Belongs to the peptidase S41A family.</text>
</comment>
<dbReference type="CDD" id="cd07560">
    <property type="entry name" value="Peptidase_S41_CPP"/>
    <property type="match status" value="1"/>
</dbReference>
<dbReference type="Gene3D" id="3.30.750.44">
    <property type="match status" value="1"/>
</dbReference>
<dbReference type="Pfam" id="PF03572">
    <property type="entry name" value="Peptidase_S41"/>
    <property type="match status" value="1"/>
</dbReference>
<dbReference type="InterPro" id="IPR001478">
    <property type="entry name" value="PDZ"/>
</dbReference>
<keyword evidence="3 5" id="KW-0378">Hydrolase</keyword>
<evidence type="ECO:0000256" key="6">
    <source>
        <dbReference type="SAM" id="SignalP"/>
    </source>
</evidence>
<evidence type="ECO:0000256" key="2">
    <source>
        <dbReference type="ARBA" id="ARBA00022670"/>
    </source>
</evidence>
<dbReference type="Gene3D" id="2.30.42.10">
    <property type="match status" value="1"/>
</dbReference>
<evidence type="ECO:0000256" key="5">
    <source>
        <dbReference type="RuleBase" id="RU004404"/>
    </source>
</evidence>
<dbReference type="EMBL" id="JAVRHS010000012">
    <property type="protein sequence ID" value="MDT0576853.1"/>
    <property type="molecule type" value="Genomic_DNA"/>
</dbReference>
<dbReference type="Pfam" id="PF13180">
    <property type="entry name" value="PDZ_2"/>
    <property type="match status" value="1"/>
</dbReference>
<protein>
    <submittedName>
        <fullName evidence="8">S41 family peptidase</fullName>
    </submittedName>
</protein>
<dbReference type="PANTHER" id="PTHR32060">
    <property type="entry name" value="TAIL-SPECIFIC PROTEASE"/>
    <property type="match status" value="1"/>
</dbReference>
<dbReference type="Gene3D" id="3.90.226.10">
    <property type="entry name" value="2-enoyl-CoA Hydratase, Chain A, domain 1"/>
    <property type="match status" value="1"/>
</dbReference>
<feature type="chain" id="PRO_5047297718" evidence="6">
    <location>
        <begin position="35"/>
        <end position="466"/>
    </location>
</feature>
<feature type="signal peptide" evidence="6">
    <location>
        <begin position="1"/>
        <end position="34"/>
    </location>
</feature>
<dbReference type="SMART" id="SM00228">
    <property type="entry name" value="PDZ"/>
    <property type="match status" value="1"/>
</dbReference>
<proteinExistence type="inferred from homology"/>
<dbReference type="NCBIfam" id="TIGR00225">
    <property type="entry name" value="prc"/>
    <property type="match status" value="1"/>
</dbReference>
<keyword evidence="9" id="KW-1185">Reference proteome</keyword>
<dbReference type="InterPro" id="IPR005151">
    <property type="entry name" value="Tail-specific_protease"/>
</dbReference>
<sequence length="466" mass="50346">MALRRFSLRAKARLRVAALLTGLALLPVTTAGLAAVDGRSAPQFGELMDVYQRIQANYVDKVDDEQLIRGAINGMLASLDPHSAYLDGSDFENLRAQTEGNYGGLGLSVTMEDGVVKIIAPTRGSPAERAGLKAGDFITHLDGRLVYGGTLNEAVDEMRGLPGTGLELTIFRPGRDEPFDVSVTREIIDLKPVEWSVDGRIGVITVASFSANVGREVQRAMLDIRKQVGGAPDGLVLDLRSNPGGLLDEAVALSDLFLDDGQIVSQRGRFARDNEAYYARPGDVANGVPIVVLIDVGSASASEIVAGALQDHHRALVMGERSFGKGSVQTLVPLSRDTALKLTTARYYTPSGKSVQEGGIRPDLIVPQISDPDARARAARAVRESDLRKHLINEADLDQDALEQDMKQDPRFQLTADQLEEKGIEDFQLHYALETLRNTRLAQPSTIVARAPAIRGKRAPAQARGR</sequence>
<dbReference type="CDD" id="cd06782">
    <property type="entry name" value="cpPDZ_CPP-like"/>
    <property type="match status" value="1"/>
</dbReference>
<feature type="domain" description="PDZ" evidence="7">
    <location>
        <begin position="91"/>
        <end position="159"/>
    </location>
</feature>
<evidence type="ECO:0000313" key="9">
    <source>
        <dbReference type="Proteomes" id="UP001259803"/>
    </source>
</evidence>
<keyword evidence="4 5" id="KW-0720">Serine protease</keyword>
<dbReference type="PROSITE" id="PS50106">
    <property type="entry name" value="PDZ"/>
    <property type="match status" value="1"/>
</dbReference>
<dbReference type="InterPro" id="IPR004447">
    <property type="entry name" value="Peptidase_S41A"/>
</dbReference>
<gene>
    <name evidence="8" type="ORF">RM533_11785</name>
</gene>
<keyword evidence="6" id="KW-0732">Signal</keyword>